<gene>
    <name evidence="2" type="ORF">GIB67_035196</name>
</gene>
<evidence type="ECO:0000313" key="2">
    <source>
        <dbReference type="EMBL" id="KAF6140769.1"/>
    </source>
</evidence>
<reference evidence="2 3" key="1">
    <citation type="journal article" date="2020" name="IScience">
        <title>Genome Sequencing of the Endangered Kingdonia uniflora (Circaeasteraceae, Ranunculales) Reveals Potential Mechanisms of Evolutionary Specialization.</title>
        <authorList>
            <person name="Sun Y."/>
            <person name="Deng T."/>
            <person name="Zhang A."/>
            <person name="Moore M.J."/>
            <person name="Landis J.B."/>
            <person name="Lin N."/>
            <person name="Zhang H."/>
            <person name="Zhang X."/>
            <person name="Huang J."/>
            <person name="Zhang X."/>
            <person name="Sun H."/>
            <person name="Wang H."/>
        </authorList>
    </citation>
    <scope>NUCLEOTIDE SEQUENCE [LARGE SCALE GENOMIC DNA]</scope>
    <source>
        <strain evidence="2">TB1705</strain>
        <tissue evidence="2">Leaf</tissue>
    </source>
</reference>
<protein>
    <submittedName>
        <fullName evidence="2">Uncharacterized protein</fullName>
    </submittedName>
</protein>
<feature type="non-terminal residue" evidence="2">
    <location>
        <position position="96"/>
    </location>
</feature>
<organism evidence="2 3">
    <name type="scientific">Kingdonia uniflora</name>
    <dbReference type="NCBI Taxonomy" id="39325"/>
    <lineage>
        <taxon>Eukaryota</taxon>
        <taxon>Viridiplantae</taxon>
        <taxon>Streptophyta</taxon>
        <taxon>Embryophyta</taxon>
        <taxon>Tracheophyta</taxon>
        <taxon>Spermatophyta</taxon>
        <taxon>Magnoliopsida</taxon>
        <taxon>Ranunculales</taxon>
        <taxon>Circaeasteraceae</taxon>
        <taxon>Kingdonia</taxon>
    </lineage>
</organism>
<dbReference type="Proteomes" id="UP000541444">
    <property type="component" value="Unassembled WGS sequence"/>
</dbReference>
<feature type="transmembrane region" description="Helical" evidence="1">
    <location>
        <begin position="21"/>
        <end position="37"/>
    </location>
</feature>
<accession>A0A7J7LDY9</accession>
<proteinExistence type="predicted"/>
<comment type="caution">
    <text evidence="2">The sequence shown here is derived from an EMBL/GenBank/DDBJ whole genome shotgun (WGS) entry which is preliminary data.</text>
</comment>
<keyword evidence="3" id="KW-1185">Reference proteome</keyword>
<sequence>ILIGRGRHSHGLGARFSDRSLFSFPILVYFYVIIFVLENPLKEDYSSSFLILGECREKENPLKEDYTSSFLIVEECREKCGDLLYMGDPRVGKRGC</sequence>
<name>A0A7J7LDY9_9MAGN</name>
<dbReference type="EMBL" id="JACGCM010002352">
    <property type="protein sequence ID" value="KAF6140769.1"/>
    <property type="molecule type" value="Genomic_DNA"/>
</dbReference>
<keyword evidence="1" id="KW-0812">Transmembrane</keyword>
<keyword evidence="1" id="KW-1133">Transmembrane helix</keyword>
<evidence type="ECO:0000313" key="3">
    <source>
        <dbReference type="Proteomes" id="UP000541444"/>
    </source>
</evidence>
<dbReference type="AlphaFoldDB" id="A0A7J7LDY9"/>
<evidence type="ECO:0000256" key="1">
    <source>
        <dbReference type="SAM" id="Phobius"/>
    </source>
</evidence>
<keyword evidence="1" id="KW-0472">Membrane</keyword>